<keyword evidence="1" id="KW-0175">Coiled coil</keyword>
<sequence>MAPMDSSDSEVKTCSKTCLKNNETLKKQYDDLRTELNKSRSDLANYKRGLASVEERILFLKKNELEKLKQEKESYQLKIKRFENASKSLDQLLGSQIADNSRKGVGFVSCNVVPPPHTGLFSPPKIDLSNSDLEEFQELKFEGYRPKTSKNVSEESLDAPLVEKLVSDDKSEKKTIFPTVAKIEFVKSKQQEKPVRKLVKYAKMYRSQKPRGNQKN</sequence>
<dbReference type="EMBL" id="BQNB010020492">
    <property type="protein sequence ID" value="GJT96549.1"/>
    <property type="molecule type" value="Genomic_DNA"/>
</dbReference>
<accession>A0ABQ5I8T3</accession>
<keyword evidence="3" id="KW-1185">Reference proteome</keyword>
<evidence type="ECO:0000256" key="1">
    <source>
        <dbReference type="SAM" id="Coils"/>
    </source>
</evidence>
<reference evidence="2" key="2">
    <citation type="submission" date="2022-01" db="EMBL/GenBank/DDBJ databases">
        <authorList>
            <person name="Yamashiro T."/>
            <person name="Shiraishi A."/>
            <person name="Satake H."/>
            <person name="Nakayama K."/>
        </authorList>
    </citation>
    <scope>NUCLEOTIDE SEQUENCE</scope>
</reference>
<dbReference type="Proteomes" id="UP001151760">
    <property type="component" value="Unassembled WGS sequence"/>
</dbReference>
<gene>
    <name evidence="2" type="ORF">Tco_1092067</name>
</gene>
<reference evidence="2" key="1">
    <citation type="journal article" date="2022" name="Int. J. Mol. Sci.">
        <title>Draft Genome of Tanacetum Coccineum: Genomic Comparison of Closely Related Tanacetum-Family Plants.</title>
        <authorList>
            <person name="Yamashiro T."/>
            <person name="Shiraishi A."/>
            <person name="Nakayama K."/>
            <person name="Satake H."/>
        </authorList>
    </citation>
    <scope>NUCLEOTIDE SEQUENCE</scope>
</reference>
<comment type="caution">
    <text evidence="2">The sequence shown here is derived from an EMBL/GenBank/DDBJ whole genome shotgun (WGS) entry which is preliminary data.</text>
</comment>
<organism evidence="2 3">
    <name type="scientific">Tanacetum coccineum</name>
    <dbReference type="NCBI Taxonomy" id="301880"/>
    <lineage>
        <taxon>Eukaryota</taxon>
        <taxon>Viridiplantae</taxon>
        <taxon>Streptophyta</taxon>
        <taxon>Embryophyta</taxon>
        <taxon>Tracheophyta</taxon>
        <taxon>Spermatophyta</taxon>
        <taxon>Magnoliopsida</taxon>
        <taxon>eudicotyledons</taxon>
        <taxon>Gunneridae</taxon>
        <taxon>Pentapetalae</taxon>
        <taxon>asterids</taxon>
        <taxon>campanulids</taxon>
        <taxon>Asterales</taxon>
        <taxon>Asteraceae</taxon>
        <taxon>Asteroideae</taxon>
        <taxon>Anthemideae</taxon>
        <taxon>Anthemidinae</taxon>
        <taxon>Tanacetum</taxon>
    </lineage>
</organism>
<protein>
    <submittedName>
        <fullName evidence="2">Uncharacterized protein</fullName>
    </submittedName>
</protein>
<evidence type="ECO:0000313" key="2">
    <source>
        <dbReference type="EMBL" id="GJT96549.1"/>
    </source>
</evidence>
<evidence type="ECO:0000313" key="3">
    <source>
        <dbReference type="Proteomes" id="UP001151760"/>
    </source>
</evidence>
<name>A0ABQ5I8T3_9ASTR</name>
<proteinExistence type="predicted"/>
<feature type="coiled-coil region" evidence="1">
    <location>
        <begin position="22"/>
        <end position="85"/>
    </location>
</feature>